<reference evidence="5" key="2">
    <citation type="journal article" date="2007" name="Science">
        <title>Draft genome sequence of the sexually transmitted pathogen Trichomonas vaginalis.</title>
        <authorList>
            <person name="Carlton J.M."/>
            <person name="Hirt R.P."/>
            <person name="Silva J.C."/>
            <person name="Delcher A.L."/>
            <person name="Schatz M."/>
            <person name="Zhao Q."/>
            <person name="Wortman J.R."/>
            <person name="Bidwell S.L."/>
            <person name="Alsmark U.C.M."/>
            <person name="Besteiro S."/>
            <person name="Sicheritz-Ponten T."/>
            <person name="Noel C.J."/>
            <person name="Dacks J.B."/>
            <person name="Foster P.G."/>
            <person name="Simillion C."/>
            <person name="Van de Peer Y."/>
            <person name="Miranda-Saavedra D."/>
            <person name="Barton G.J."/>
            <person name="Westrop G.D."/>
            <person name="Mueller S."/>
            <person name="Dessi D."/>
            <person name="Fiori P.L."/>
            <person name="Ren Q."/>
            <person name="Paulsen I."/>
            <person name="Zhang H."/>
            <person name="Bastida-Corcuera F.D."/>
            <person name="Simoes-Barbosa A."/>
            <person name="Brown M.T."/>
            <person name="Hayes R.D."/>
            <person name="Mukherjee M."/>
            <person name="Okumura C.Y."/>
            <person name="Schneider R."/>
            <person name="Smith A.J."/>
            <person name="Vanacova S."/>
            <person name="Villalvazo M."/>
            <person name="Haas B.J."/>
            <person name="Pertea M."/>
            <person name="Feldblyum T.V."/>
            <person name="Utterback T.R."/>
            <person name="Shu C.L."/>
            <person name="Osoegawa K."/>
            <person name="de Jong P.J."/>
            <person name="Hrdy I."/>
            <person name="Horvathova L."/>
            <person name="Zubacova Z."/>
            <person name="Dolezal P."/>
            <person name="Malik S.B."/>
            <person name="Logsdon J.M. Jr."/>
            <person name="Henze K."/>
            <person name="Gupta A."/>
            <person name="Wang C.C."/>
            <person name="Dunne R.L."/>
            <person name="Upcroft J.A."/>
            <person name="Upcroft P."/>
            <person name="White O."/>
            <person name="Salzberg S.L."/>
            <person name="Tang P."/>
            <person name="Chiu C.-H."/>
            <person name="Lee Y.-S."/>
            <person name="Embley T.M."/>
            <person name="Coombs G.H."/>
            <person name="Mottram J.C."/>
            <person name="Tachezy J."/>
            <person name="Fraser-Liggett C.M."/>
            <person name="Johnson P.J."/>
        </authorList>
    </citation>
    <scope>NUCLEOTIDE SEQUENCE [LARGE SCALE GENOMIC DNA]</scope>
    <source>
        <strain evidence="5">G3</strain>
    </source>
</reference>
<dbReference type="InParanoid" id="A2EFD3"/>
<keyword evidence="6" id="KW-1185">Reference proteome</keyword>
<dbReference type="Gene3D" id="3.10.620.30">
    <property type="match status" value="1"/>
</dbReference>
<dbReference type="STRING" id="5722.A2EFD3"/>
<accession>A2EFD3</accession>
<keyword evidence="2" id="KW-0479">Metal-binding</keyword>
<comment type="similarity">
    <text evidence="1">Belongs to the transglutaminase-like superfamily. PNGase family.</text>
</comment>
<dbReference type="Pfam" id="PF01841">
    <property type="entry name" value="Transglut_core"/>
    <property type="match status" value="1"/>
</dbReference>
<dbReference type="SMR" id="A2EFD3"/>
<organism evidence="5 6">
    <name type="scientific">Trichomonas vaginalis (strain ATCC PRA-98 / G3)</name>
    <dbReference type="NCBI Taxonomy" id="412133"/>
    <lineage>
        <taxon>Eukaryota</taxon>
        <taxon>Metamonada</taxon>
        <taxon>Parabasalia</taxon>
        <taxon>Trichomonadida</taxon>
        <taxon>Trichomonadidae</taxon>
        <taxon>Trichomonas</taxon>
    </lineage>
</organism>
<dbReference type="OrthoDB" id="409136at2759"/>
<dbReference type="PANTHER" id="PTHR12143">
    <property type="entry name" value="PEPTIDE N-GLYCANASE PNGASE -RELATED"/>
    <property type="match status" value="1"/>
</dbReference>
<feature type="domain" description="Transglutaminase-like" evidence="4">
    <location>
        <begin position="181"/>
        <end position="270"/>
    </location>
</feature>
<dbReference type="InterPro" id="IPR038765">
    <property type="entry name" value="Papain-like_cys_pep_sf"/>
</dbReference>
<dbReference type="VEuPathDB" id="TrichDB:TVAGG3_0430880"/>
<evidence type="ECO:0000259" key="4">
    <source>
        <dbReference type="Pfam" id="PF01841"/>
    </source>
</evidence>
<proteinExistence type="inferred from homology"/>
<dbReference type="InterPro" id="IPR002931">
    <property type="entry name" value="Transglutaminase-like"/>
</dbReference>
<protein>
    <recommendedName>
        <fullName evidence="4">Transglutaminase-like domain-containing protein</fullName>
    </recommendedName>
</protein>
<dbReference type="KEGG" id="tva:4766534"/>
<evidence type="ECO:0000256" key="1">
    <source>
        <dbReference type="ARBA" id="ARBA00009390"/>
    </source>
</evidence>
<evidence type="ECO:0000313" key="6">
    <source>
        <dbReference type="Proteomes" id="UP000001542"/>
    </source>
</evidence>
<sequence>MFIEFSAYRKTVRLDPSSVKTLSQAFEAIKGPLGLTEPKENYVFLNHVAKEFKDVPITYLKINGTYPPVVIATKAEQQKINEFLKKCFNTLSVDSILMPTNAITLNGKINLMQTMIRNAYNEDDVMALIDIIPSDKFADLSGLPLIQAIVDWFRTEFMQYMQKPLCHCCQKEVEKIKDGTSSSQEREDGAVLTYRYRCGNCNAITRFPRYTKVSTLIETKVGQSLEYSVLITSILNFMGFPSRIVCNMHYDRFWVEAYSYDLARFVHVDPVEGIIESEYIYEQWSRKIVWIIAVSQFGVADVTARYTKNLPAVNELRNKLYEEEKFKKLIRLRDTMAKHGVSQELLENETAFAKANSYCPNRELTEVEKQPQKVGNE</sequence>
<evidence type="ECO:0000256" key="2">
    <source>
        <dbReference type="ARBA" id="ARBA00022723"/>
    </source>
</evidence>
<dbReference type="InterPro" id="IPR050883">
    <property type="entry name" value="PNGase"/>
</dbReference>
<evidence type="ECO:0000313" key="5">
    <source>
        <dbReference type="EMBL" id="EAY08630.1"/>
    </source>
</evidence>
<dbReference type="eggNOG" id="KOG0909">
    <property type="taxonomic scope" value="Eukaryota"/>
</dbReference>
<evidence type="ECO:0000256" key="3">
    <source>
        <dbReference type="ARBA" id="ARBA00022833"/>
    </source>
</evidence>
<keyword evidence="3" id="KW-0862">Zinc</keyword>
<gene>
    <name evidence="5" type="ORF">TVAG_239900</name>
</gene>
<dbReference type="RefSeq" id="XP_001320853.1">
    <property type="nucleotide sequence ID" value="XM_001320818.1"/>
</dbReference>
<dbReference type="Gene3D" id="2.20.25.10">
    <property type="match status" value="1"/>
</dbReference>
<dbReference type="PANTHER" id="PTHR12143:SF19">
    <property type="entry name" value="PEPTIDE-N(4)-(N-ACETYL-BETA-GLUCOSAMINYL)ASPARAGINE AMIDASE"/>
    <property type="match status" value="1"/>
</dbReference>
<dbReference type="AlphaFoldDB" id="A2EFD3"/>
<dbReference type="GO" id="GO:0046872">
    <property type="term" value="F:metal ion binding"/>
    <property type="evidence" value="ECO:0007669"/>
    <property type="project" value="UniProtKB-KW"/>
</dbReference>
<dbReference type="SUPFAM" id="SSF54001">
    <property type="entry name" value="Cysteine proteinases"/>
    <property type="match status" value="1"/>
</dbReference>
<dbReference type="VEuPathDB" id="TrichDB:TVAG_239900"/>
<name>A2EFD3_TRIV3</name>
<dbReference type="EMBL" id="DS113374">
    <property type="protein sequence ID" value="EAY08630.1"/>
    <property type="molecule type" value="Genomic_DNA"/>
</dbReference>
<reference evidence="5" key="1">
    <citation type="submission" date="2006-10" db="EMBL/GenBank/DDBJ databases">
        <authorList>
            <person name="Amadeo P."/>
            <person name="Zhao Q."/>
            <person name="Wortman J."/>
            <person name="Fraser-Liggett C."/>
            <person name="Carlton J."/>
        </authorList>
    </citation>
    <scope>NUCLEOTIDE SEQUENCE</scope>
    <source>
        <strain evidence="5">G3</strain>
    </source>
</reference>
<dbReference type="Proteomes" id="UP000001542">
    <property type="component" value="Unassembled WGS sequence"/>
</dbReference>